<protein>
    <submittedName>
        <fullName evidence="1">Uncharacterized protein</fullName>
    </submittedName>
</protein>
<reference evidence="1 2" key="1">
    <citation type="submission" date="2018-10" db="EMBL/GenBank/DDBJ databases">
        <title>Sequencing the genomes of 1000 actinobacteria strains.</title>
        <authorList>
            <person name="Klenk H.-P."/>
        </authorList>
    </citation>
    <scope>NUCLEOTIDE SEQUENCE [LARGE SCALE GENOMIC DNA]</scope>
    <source>
        <strain evidence="1 2">DSM 17894</strain>
    </source>
</reference>
<dbReference type="AlphaFoldDB" id="A0A495IC44"/>
<evidence type="ECO:0000313" key="2">
    <source>
        <dbReference type="Proteomes" id="UP000280008"/>
    </source>
</evidence>
<name>A0A495IC44_9MICO</name>
<sequence length="99" mass="10601">MFGDRTFVVTRVSIPDHTSQSVWYAEASVVLDGGGRESATFAGARTPAILEWRPVNGGPSVAGSAIMIGPGADSEWWVYATYVEDAVVRVNIRRSNDAA</sequence>
<proteinExistence type="predicted"/>
<organism evidence="1 2">
    <name type="scientific">Frondihabitans australicus</name>
    <dbReference type="NCBI Taxonomy" id="386892"/>
    <lineage>
        <taxon>Bacteria</taxon>
        <taxon>Bacillati</taxon>
        <taxon>Actinomycetota</taxon>
        <taxon>Actinomycetes</taxon>
        <taxon>Micrococcales</taxon>
        <taxon>Microbacteriaceae</taxon>
        <taxon>Frondihabitans</taxon>
    </lineage>
</organism>
<gene>
    <name evidence="1" type="ORF">C8E83_0582</name>
</gene>
<keyword evidence="2" id="KW-1185">Reference proteome</keyword>
<evidence type="ECO:0000313" key="1">
    <source>
        <dbReference type="EMBL" id="RKR73489.1"/>
    </source>
</evidence>
<accession>A0A495IC44</accession>
<dbReference type="EMBL" id="RBKS01000001">
    <property type="protein sequence ID" value="RKR73489.1"/>
    <property type="molecule type" value="Genomic_DNA"/>
</dbReference>
<dbReference type="Proteomes" id="UP000280008">
    <property type="component" value="Unassembled WGS sequence"/>
</dbReference>
<comment type="caution">
    <text evidence="1">The sequence shown here is derived from an EMBL/GenBank/DDBJ whole genome shotgun (WGS) entry which is preliminary data.</text>
</comment>